<organism evidence="3 4">
    <name type="scientific">Mucilaginibacter galii</name>
    <dbReference type="NCBI Taxonomy" id="2005073"/>
    <lineage>
        <taxon>Bacteria</taxon>
        <taxon>Pseudomonadati</taxon>
        <taxon>Bacteroidota</taxon>
        <taxon>Sphingobacteriia</taxon>
        <taxon>Sphingobacteriales</taxon>
        <taxon>Sphingobacteriaceae</taxon>
        <taxon>Mucilaginibacter</taxon>
    </lineage>
</organism>
<dbReference type="AlphaFoldDB" id="A0A917N0R4"/>
<name>A0A917N0R4_9SPHI</name>
<evidence type="ECO:0000313" key="4">
    <source>
        <dbReference type="Proteomes" id="UP000662074"/>
    </source>
</evidence>
<reference evidence="3" key="1">
    <citation type="journal article" date="2014" name="Int. J. Syst. Evol. Microbiol.">
        <title>Complete genome sequence of Corynebacterium casei LMG S-19264T (=DSM 44701T), isolated from a smear-ripened cheese.</title>
        <authorList>
            <consortium name="US DOE Joint Genome Institute (JGI-PGF)"/>
            <person name="Walter F."/>
            <person name="Albersmeier A."/>
            <person name="Kalinowski J."/>
            <person name="Ruckert C."/>
        </authorList>
    </citation>
    <scope>NUCLEOTIDE SEQUENCE</scope>
    <source>
        <strain evidence="3">CCM 8711</strain>
    </source>
</reference>
<keyword evidence="1" id="KW-0732">Signal</keyword>
<evidence type="ECO:0000259" key="2">
    <source>
        <dbReference type="Pfam" id="PF12849"/>
    </source>
</evidence>
<keyword evidence="4" id="KW-1185">Reference proteome</keyword>
<reference evidence="3" key="2">
    <citation type="submission" date="2020-09" db="EMBL/GenBank/DDBJ databases">
        <authorList>
            <person name="Sun Q."/>
            <person name="Sedlacek I."/>
        </authorList>
    </citation>
    <scope>NUCLEOTIDE SEQUENCE</scope>
    <source>
        <strain evidence="3">CCM 8711</strain>
    </source>
</reference>
<dbReference type="InterPro" id="IPR024370">
    <property type="entry name" value="PBP_domain"/>
</dbReference>
<dbReference type="PANTHER" id="PTHR30570:SF1">
    <property type="entry name" value="PHOSPHATE-BINDING PROTEIN PSTS"/>
    <property type="match status" value="1"/>
</dbReference>
<dbReference type="Pfam" id="PF12849">
    <property type="entry name" value="PBP_like_2"/>
    <property type="match status" value="1"/>
</dbReference>
<evidence type="ECO:0000256" key="1">
    <source>
        <dbReference type="ARBA" id="ARBA00022729"/>
    </source>
</evidence>
<comment type="caution">
    <text evidence="3">The sequence shown here is derived from an EMBL/GenBank/DDBJ whole genome shotgun (WGS) entry which is preliminary data.</text>
</comment>
<dbReference type="InterPro" id="IPR050811">
    <property type="entry name" value="Phosphate_ABC_transporter"/>
</dbReference>
<dbReference type="SUPFAM" id="SSF53850">
    <property type="entry name" value="Periplasmic binding protein-like II"/>
    <property type="match status" value="1"/>
</dbReference>
<dbReference type="Proteomes" id="UP000662074">
    <property type="component" value="Unassembled WGS sequence"/>
</dbReference>
<evidence type="ECO:0000313" key="3">
    <source>
        <dbReference type="EMBL" id="GGI49684.1"/>
    </source>
</evidence>
<protein>
    <submittedName>
        <fullName evidence="3">Phosphate ABC transporter substrate-binding protein</fullName>
    </submittedName>
</protein>
<dbReference type="PANTHER" id="PTHR30570">
    <property type="entry name" value="PERIPLASMIC PHOSPHATE BINDING COMPONENT OF PHOSPHATE ABC TRANSPORTER"/>
    <property type="match status" value="1"/>
</dbReference>
<proteinExistence type="predicted"/>
<dbReference type="Gene3D" id="3.40.190.10">
    <property type="entry name" value="Periplasmic binding protein-like II"/>
    <property type="match status" value="2"/>
</dbReference>
<dbReference type="EMBL" id="BMDO01000001">
    <property type="protein sequence ID" value="GGI49684.1"/>
    <property type="molecule type" value="Genomic_DNA"/>
</dbReference>
<sequence length="293" mass="32711">MVVMVAFVMCNRKSGKLKENDTAISGKAFLMADESFKPILEEEQYVFKSLYPDTKPELLFKPESEVIKLLLSDSIRTAILSRELNAEEVASLTSRTLPPETTPFAHDAIAIIVNERSNDTLITVNELKQVLNGKLMTDKNVVFDNPNSSLVRYLKELSGSKELKQKNIYALNNNKDVITYVSENPNAIGIVGFNWLNEPDDDYAAAAAKVKIVAVKGSDRDKASTQYFKPSQITLALKQYPLSRNLYYINCTGREGLATAFADFLHSDRGQRIILKSGLLPDSIPSREINIVK</sequence>
<feature type="domain" description="PBP" evidence="2">
    <location>
        <begin position="26"/>
        <end position="269"/>
    </location>
</feature>
<gene>
    <name evidence="3" type="ORF">GCM10011425_08960</name>
</gene>
<accession>A0A917N0R4</accession>